<dbReference type="Proteomes" id="UP000821845">
    <property type="component" value="Chromosome 8"/>
</dbReference>
<organism evidence="1 2">
    <name type="scientific">Hyalomma asiaticum</name>
    <name type="common">Tick</name>
    <dbReference type="NCBI Taxonomy" id="266040"/>
    <lineage>
        <taxon>Eukaryota</taxon>
        <taxon>Metazoa</taxon>
        <taxon>Ecdysozoa</taxon>
        <taxon>Arthropoda</taxon>
        <taxon>Chelicerata</taxon>
        <taxon>Arachnida</taxon>
        <taxon>Acari</taxon>
        <taxon>Parasitiformes</taxon>
        <taxon>Ixodida</taxon>
        <taxon>Ixodoidea</taxon>
        <taxon>Ixodidae</taxon>
        <taxon>Hyalomminae</taxon>
        <taxon>Hyalomma</taxon>
    </lineage>
</organism>
<evidence type="ECO:0000313" key="2">
    <source>
        <dbReference type="Proteomes" id="UP000821845"/>
    </source>
</evidence>
<name>A0ACB7RND5_HYAAI</name>
<gene>
    <name evidence="1" type="ORF">HPB50_000422</name>
</gene>
<protein>
    <submittedName>
        <fullName evidence="1">Uncharacterized protein</fullName>
    </submittedName>
</protein>
<accession>A0ACB7RND5</accession>
<dbReference type="EMBL" id="CM023488">
    <property type="protein sequence ID" value="KAH6923337.1"/>
    <property type="molecule type" value="Genomic_DNA"/>
</dbReference>
<keyword evidence="2" id="KW-1185">Reference proteome</keyword>
<proteinExistence type="predicted"/>
<reference evidence="1" key="1">
    <citation type="submission" date="2020-05" db="EMBL/GenBank/DDBJ databases">
        <title>Large-scale comparative analyses of tick genomes elucidate their genetic diversity and vector capacities.</title>
        <authorList>
            <person name="Jia N."/>
            <person name="Wang J."/>
            <person name="Shi W."/>
            <person name="Du L."/>
            <person name="Sun Y."/>
            <person name="Zhan W."/>
            <person name="Jiang J."/>
            <person name="Wang Q."/>
            <person name="Zhang B."/>
            <person name="Ji P."/>
            <person name="Sakyi L.B."/>
            <person name="Cui X."/>
            <person name="Yuan T."/>
            <person name="Jiang B."/>
            <person name="Yang W."/>
            <person name="Lam T.T.-Y."/>
            <person name="Chang Q."/>
            <person name="Ding S."/>
            <person name="Wang X."/>
            <person name="Zhu J."/>
            <person name="Ruan X."/>
            <person name="Zhao L."/>
            <person name="Wei J."/>
            <person name="Que T."/>
            <person name="Du C."/>
            <person name="Cheng J."/>
            <person name="Dai P."/>
            <person name="Han X."/>
            <person name="Huang E."/>
            <person name="Gao Y."/>
            <person name="Liu J."/>
            <person name="Shao H."/>
            <person name="Ye R."/>
            <person name="Li L."/>
            <person name="Wei W."/>
            <person name="Wang X."/>
            <person name="Wang C."/>
            <person name="Yang T."/>
            <person name="Huo Q."/>
            <person name="Li W."/>
            <person name="Guo W."/>
            <person name="Chen H."/>
            <person name="Zhou L."/>
            <person name="Ni X."/>
            <person name="Tian J."/>
            <person name="Zhou Y."/>
            <person name="Sheng Y."/>
            <person name="Liu T."/>
            <person name="Pan Y."/>
            <person name="Xia L."/>
            <person name="Li J."/>
            <person name="Zhao F."/>
            <person name="Cao W."/>
        </authorList>
    </citation>
    <scope>NUCLEOTIDE SEQUENCE</scope>
    <source>
        <strain evidence="1">Hyas-2018</strain>
    </source>
</reference>
<evidence type="ECO:0000313" key="1">
    <source>
        <dbReference type="EMBL" id="KAH6923337.1"/>
    </source>
</evidence>
<sequence length="242" mass="27532">MEKHVVAASKSKVRAPTEQETMFKELLAKTARNARLLDRRKNTPQPRHYVKAATKAYGRPSRTDAQPDSPYKLPIWRPSPEDDRGCALYRERIWHNDVGRDVTRDFYDAVGSDATNRSILSVPLHGRSASPWRAAARQPKFGFREHRLDHLSAAVSQPHRDYQVARRCTNAAPSEGQFGNQVSHGEAFVIPPRGAYSSPGIRNRPGDYHMFRRFDSRTTAWVTDEYCKHKQQGPGYYGSPNT</sequence>
<comment type="caution">
    <text evidence="1">The sequence shown here is derived from an EMBL/GenBank/DDBJ whole genome shotgun (WGS) entry which is preliminary data.</text>
</comment>